<keyword evidence="14" id="KW-1185">Reference proteome</keyword>
<dbReference type="Pfam" id="PF01131">
    <property type="entry name" value="Topoisom_bac"/>
    <property type="match status" value="1"/>
</dbReference>
<dbReference type="PANTHER" id="PTHR11390">
    <property type="entry name" value="PROKARYOTIC DNA TOPOISOMERASE"/>
    <property type="match status" value="1"/>
</dbReference>
<dbReference type="InterPro" id="IPR013826">
    <property type="entry name" value="Topo_IA_cen_sub3"/>
</dbReference>
<dbReference type="InterPro" id="IPR013824">
    <property type="entry name" value="Topo_IA_cen_sub1"/>
</dbReference>
<dbReference type="InterPro" id="IPR034144">
    <property type="entry name" value="TOPRIM_TopoIII"/>
</dbReference>
<dbReference type="GO" id="GO:0043597">
    <property type="term" value="C:cytoplasmic replication fork"/>
    <property type="evidence" value="ECO:0007669"/>
    <property type="project" value="TreeGrafter"/>
</dbReference>
<dbReference type="SMART" id="SM00437">
    <property type="entry name" value="TOP1Ac"/>
    <property type="match status" value="1"/>
</dbReference>
<evidence type="ECO:0000256" key="7">
    <source>
        <dbReference type="ARBA" id="ARBA00030003"/>
    </source>
</evidence>
<accession>A0A261FBM9</accession>
<dbReference type="GO" id="GO:0003917">
    <property type="term" value="F:DNA topoisomerase type I (single strand cut, ATP-independent) activity"/>
    <property type="evidence" value="ECO:0007669"/>
    <property type="project" value="UniProtKB-EC"/>
</dbReference>
<evidence type="ECO:0000259" key="11">
    <source>
        <dbReference type="PROSITE" id="PS50880"/>
    </source>
</evidence>
<evidence type="ECO:0000256" key="4">
    <source>
        <dbReference type="ARBA" id="ARBA00023029"/>
    </source>
</evidence>
<dbReference type="SMART" id="SM00493">
    <property type="entry name" value="TOPRIM"/>
    <property type="match status" value="1"/>
</dbReference>
<gene>
    <name evidence="13" type="ORF">AEAE_1020</name>
</gene>
<evidence type="ECO:0000256" key="10">
    <source>
        <dbReference type="ARBA" id="ARBA00032877"/>
    </source>
</evidence>
<evidence type="ECO:0000256" key="6">
    <source>
        <dbReference type="ARBA" id="ARBA00023235"/>
    </source>
</evidence>
<dbReference type="AlphaFoldDB" id="A0A261FBM9"/>
<name>A0A261FBM9_9BIFI</name>
<protein>
    <recommendedName>
        <fullName evidence="3">DNA topoisomerase</fullName>
        <ecNumber evidence="3">5.6.2.1</ecNumber>
    </recommendedName>
    <alternativeName>
        <fullName evidence="10">Omega-protein</fullName>
    </alternativeName>
    <alternativeName>
        <fullName evidence="9">Relaxing enzyme</fullName>
    </alternativeName>
    <alternativeName>
        <fullName evidence="7">Swivelase</fullName>
    </alternativeName>
    <alternativeName>
        <fullName evidence="8">Untwisting enzyme</fullName>
    </alternativeName>
</protein>
<dbReference type="Proteomes" id="UP000228976">
    <property type="component" value="Unassembled WGS sequence"/>
</dbReference>
<dbReference type="Pfam" id="PF13342">
    <property type="entry name" value="Toprim_Crpt"/>
    <property type="match status" value="1"/>
</dbReference>
<comment type="caution">
    <text evidence="13">The sequence shown here is derived from an EMBL/GenBank/DDBJ whole genome shotgun (WGS) entry which is preliminary data.</text>
</comment>
<feature type="domain" description="Toprim" evidence="11">
    <location>
        <begin position="1"/>
        <end position="139"/>
    </location>
</feature>
<dbReference type="Pfam" id="PF01751">
    <property type="entry name" value="Toprim"/>
    <property type="match status" value="1"/>
</dbReference>
<organism evidence="13 14">
    <name type="scientific">Aeriscardovia aeriphila</name>
    <dbReference type="NCBI Taxonomy" id="218139"/>
    <lineage>
        <taxon>Bacteria</taxon>
        <taxon>Bacillati</taxon>
        <taxon>Actinomycetota</taxon>
        <taxon>Actinomycetes</taxon>
        <taxon>Bifidobacteriales</taxon>
        <taxon>Bifidobacteriaceae</taxon>
        <taxon>Aeriscardovia</taxon>
    </lineage>
</organism>
<evidence type="ECO:0000256" key="5">
    <source>
        <dbReference type="ARBA" id="ARBA00023125"/>
    </source>
</evidence>
<dbReference type="PROSITE" id="PS52039">
    <property type="entry name" value="TOPO_IA_2"/>
    <property type="match status" value="1"/>
</dbReference>
<evidence type="ECO:0000256" key="1">
    <source>
        <dbReference type="ARBA" id="ARBA00000213"/>
    </source>
</evidence>
<keyword evidence="4" id="KW-0799">Topoisomerase</keyword>
<dbReference type="EMBL" id="MWWU01000002">
    <property type="protein sequence ID" value="OZG56532.1"/>
    <property type="molecule type" value="Genomic_DNA"/>
</dbReference>
<keyword evidence="5" id="KW-0238">DNA-binding</keyword>
<feature type="domain" description="Topo IA-type catalytic" evidence="12">
    <location>
        <begin position="157"/>
        <end position="586"/>
    </location>
</feature>
<dbReference type="OrthoDB" id="9803554at2"/>
<evidence type="ECO:0000256" key="3">
    <source>
        <dbReference type="ARBA" id="ARBA00012891"/>
    </source>
</evidence>
<dbReference type="GO" id="GO:0006310">
    <property type="term" value="P:DNA recombination"/>
    <property type="evidence" value="ECO:0007669"/>
    <property type="project" value="TreeGrafter"/>
</dbReference>
<evidence type="ECO:0000256" key="8">
    <source>
        <dbReference type="ARBA" id="ARBA00031985"/>
    </source>
</evidence>
<dbReference type="PANTHER" id="PTHR11390:SF21">
    <property type="entry name" value="DNA TOPOISOMERASE 3-ALPHA"/>
    <property type="match status" value="1"/>
</dbReference>
<evidence type="ECO:0000313" key="14">
    <source>
        <dbReference type="Proteomes" id="UP000228976"/>
    </source>
</evidence>
<dbReference type="Gene3D" id="3.40.50.140">
    <property type="match status" value="1"/>
</dbReference>
<dbReference type="InterPro" id="IPR025589">
    <property type="entry name" value="Toprim_C_rpt"/>
</dbReference>
<dbReference type="InterPro" id="IPR000380">
    <property type="entry name" value="Topo_IA"/>
</dbReference>
<dbReference type="EC" id="5.6.2.1" evidence="3"/>
<dbReference type="Gene3D" id="1.10.460.10">
    <property type="entry name" value="Topoisomerase I, domain 2"/>
    <property type="match status" value="1"/>
</dbReference>
<dbReference type="Gene3D" id="1.10.290.10">
    <property type="entry name" value="Topoisomerase I, domain 4"/>
    <property type="match status" value="1"/>
</dbReference>
<evidence type="ECO:0000313" key="13">
    <source>
        <dbReference type="EMBL" id="OZG56532.1"/>
    </source>
</evidence>
<dbReference type="InterPro" id="IPR023405">
    <property type="entry name" value="Topo_IA_core_domain"/>
</dbReference>
<evidence type="ECO:0000256" key="2">
    <source>
        <dbReference type="ARBA" id="ARBA00009446"/>
    </source>
</evidence>
<dbReference type="InterPro" id="IPR013497">
    <property type="entry name" value="Topo_IA_cen"/>
</dbReference>
<reference evidence="13 14" key="1">
    <citation type="journal article" date="2017" name="BMC Genomics">
        <title>Comparative genomic and phylogenomic analyses of the Bifidobacteriaceae family.</title>
        <authorList>
            <person name="Lugli G.A."/>
            <person name="Milani C."/>
            <person name="Turroni F."/>
            <person name="Duranti S."/>
            <person name="Mancabelli L."/>
            <person name="Mangifesta M."/>
            <person name="Ferrario C."/>
            <person name="Modesto M."/>
            <person name="Mattarelli P."/>
            <person name="Jiri K."/>
            <person name="van Sinderen D."/>
            <person name="Ventura M."/>
        </authorList>
    </citation>
    <scope>NUCLEOTIDE SEQUENCE [LARGE SCALE GENOMIC DNA]</scope>
    <source>
        <strain evidence="13 14">LMG 21773</strain>
    </source>
</reference>
<dbReference type="PRINTS" id="PR00417">
    <property type="entry name" value="PRTPISMRASEI"/>
</dbReference>
<dbReference type="RefSeq" id="WP_094690043.1">
    <property type="nucleotide sequence ID" value="NZ_JACBYZ010000001.1"/>
</dbReference>
<dbReference type="Gene3D" id="2.70.20.10">
    <property type="entry name" value="Topoisomerase I, domain 3"/>
    <property type="match status" value="1"/>
</dbReference>
<dbReference type="GO" id="GO:0006265">
    <property type="term" value="P:DNA topological change"/>
    <property type="evidence" value="ECO:0007669"/>
    <property type="project" value="InterPro"/>
</dbReference>
<dbReference type="CDD" id="cd03362">
    <property type="entry name" value="TOPRIM_TopoIA_TopoIII"/>
    <property type="match status" value="1"/>
</dbReference>
<sequence length="705" mass="77772">MQLIIAEKPSVAKAIATALAIHPQTEQGFINLGTVDNKPTIISWAAGHLVDLDQPAAYKPEWKKWNWDELPIDPHGNWKWTVPTNAKARYSVLVKLMKQADTIINACDPDREGEGIFTRIIQHAHQENKTLLRLWANSIDVDGIRAAWENLQPASMTRGLAAASDARAKADWMTGLTASRAYSLLYNRKCAIGRVETPLLAMIVERDQQIANHQPTPFYRVHIPMDGFTLVSQKLDTKQQAEELLAAIPDEVMVTVERKQMEQKPPLLHSLTSVQREANQQAGLTASETLAALQSTYEKGLTTYPRTDSQYITTDDVTSLALLLESSFLQSSQFTTQMSGKHKAEQVANNRKVEGHTALLPTNKLTTDAYAILSEREKTVVQLVVRRMWEATSTPRIHTQTKVSCTINNVEFSATGDTTIDPGWTVHEPSSASEKGKENHIPESVEDHSICAPIGALNFTEGLTQPPKPYTDSTLLADMEHAGKRVEDQQLRTAINDDTNHSGGIGTPATRASMIEKTITNGYAQRKGKHIISTPEGQQLISVLAPGLTNVEATARMEQGLTQIMNNQLNEHDWLTLISQQVAGIPSAAQSHYQESFKKGNTMQDQQSYGNCPQCGQPVIKTGSIWQCSTNKNTKTESGQWTTSGCGFKIFPTIAGHKLTDKQVSNLLANKGVKATDLTSKAGKKFTATLKLNPETHRIIFDFGK</sequence>
<comment type="similarity">
    <text evidence="2">Belongs to the type IA topoisomerase family.</text>
</comment>
<dbReference type="InterPro" id="IPR013825">
    <property type="entry name" value="Topo_IA_cen_sub2"/>
</dbReference>
<dbReference type="SMART" id="SM00436">
    <property type="entry name" value="TOP1Bc"/>
    <property type="match status" value="1"/>
</dbReference>
<dbReference type="InterPro" id="IPR003602">
    <property type="entry name" value="Topo_IA_DNA-bd_dom"/>
</dbReference>
<proteinExistence type="inferred from homology"/>
<dbReference type="SUPFAM" id="SSF56712">
    <property type="entry name" value="Prokaryotic type I DNA topoisomerase"/>
    <property type="match status" value="1"/>
</dbReference>
<evidence type="ECO:0000259" key="12">
    <source>
        <dbReference type="PROSITE" id="PS52039"/>
    </source>
</evidence>
<dbReference type="InterPro" id="IPR003601">
    <property type="entry name" value="Topo_IA_2"/>
</dbReference>
<dbReference type="PROSITE" id="PS50880">
    <property type="entry name" value="TOPRIM"/>
    <property type="match status" value="1"/>
</dbReference>
<comment type="catalytic activity">
    <reaction evidence="1">
        <text>ATP-independent breakage of single-stranded DNA, followed by passage and rejoining.</text>
        <dbReference type="EC" id="5.6.2.1"/>
    </reaction>
</comment>
<dbReference type="InterPro" id="IPR006171">
    <property type="entry name" value="TOPRIM_dom"/>
</dbReference>
<evidence type="ECO:0000256" key="9">
    <source>
        <dbReference type="ARBA" id="ARBA00032235"/>
    </source>
</evidence>
<dbReference type="GO" id="GO:0006281">
    <property type="term" value="P:DNA repair"/>
    <property type="evidence" value="ECO:0007669"/>
    <property type="project" value="TreeGrafter"/>
</dbReference>
<keyword evidence="6 13" id="KW-0413">Isomerase</keyword>
<dbReference type="GO" id="GO:0003677">
    <property type="term" value="F:DNA binding"/>
    <property type="evidence" value="ECO:0007669"/>
    <property type="project" value="UniProtKB-KW"/>
</dbReference>